<dbReference type="SUPFAM" id="SSF56112">
    <property type="entry name" value="Protein kinase-like (PK-like)"/>
    <property type="match status" value="1"/>
</dbReference>
<keyword evidence="5" id="KW-0808">Transferase</keyword>
<dbReference type="PANTHER" id="PTHR45621">
    <property type="entry name" value="OS01G0588500 PROTEIN-RELATED"/>
    <property type="match status" value="1"/>
</dbReference>
<evidence type="ECO:0000313" key="6">
    <source>
        <dbReference type="Proteomes" id="UP000245207"/>
    </source>
</evidence>
<dbReference type="InterPro" id="IPR001245">
    <property type="entry name" value="Ser-Thr/Tyr_kinase_cat_dom"/>
</dbReference>
<feature type="region of interest" description="Disordered" evidence="3">
    <location>
        <begin position="1"/>
        <end position="26"/>
    </location>
</feature>
<evidence type="ECO:0000256" key="1">
    <source>
        <dbReference type="ARBA" id="ARBA00004236"/>
    </source>
</evidence>
<name>A0A2U1M6E3_ARTAN</name>
<dbReference type="EMBL" id="PKPP01006348">
    <property type="protein sequence ID" value="PWA56800.1"/>
    <property type="molecule type" value="Genomic_DNA"/>
</dbReference>
<proteinExistence type="predicted"/>
<dbReference type="InterPro" id="IPR011009">
    <property type="entry name" value="Kinase-like_dom_sf"/>
</dbReference>
<keyword evidence="6" id="KW-1185">Reference proteome</keyword>
<comment type="subcellular location">
    <subcellularLocation>
        <location evidence="1">Cell membrane</location>
    </subcellularLocation>
</comment>
<reference evidence="5 6" key="1">
    <citation type="journal article" date="2018" name="Mol. Plant">
        <title>The genome of Artemisia annua provides insight into the evolution of Asteraceae family and artemisinin biosynthesis.</title>
        <authorList>
            <person name="Shen Q."/>
            <person name="Zhang L."/>
            <person name="Liao Z."/>
            <person name="Wang S."/>
            <person name="Yan T."/>
            <person name="Shi P."/>
            <person name="Liu M."/>
            <person name="Fu X."/>
            <person name="Pan Q."/>
            <person name="Wang Y."/>
            <person name="Lv Z."/>
            <person name="Lu X."/>
            <person name="Zhang F."/>
            <person name="Jiang W."/>
            <person name="Ma Y."/>
            <person name="Chen M."/>
            <person name="Hao X."/>
            <person name="Li L."/>
            <person name="Tang Y."/>
            <person name="Lv G."/>
            <person name="Zhou Y."/>
            <person name="Sun X."/>
            <person name="Brodelius P.E."/>
            <person name="Rose J.K.C."/>
            <person name="Tang K."/>
        </authorList>
    </citation>
    <scope>NUCLEOTIDE SEQUENCE [LARGE SCALE GENOMIC DNA]</scope>
    <source>
        <strain evidence="6">cv. Huhao1</strain>
        <tissue evidence="5">Leaf</tissue>
    </source>
</reference>
<keyword evidence="5" id="KW-0418">Kinase</keyword>
<dbReference type="InterPro" id="IPR036770">
    <property type="entry name" value="Ankyrin_rpt-contain_sf"/>
</dbReference>
<sequence length="476" mass="54204">MSSEIEETYDHSGTFAGNDVSGSGVTEESMKNDVYTAAAYGDLDKLKNLVESEGASVHKPGDLGYRALQWATLNNRVAAAQNILERLNLQPENLMMNWSLEKEGLESDPKKRPTMTEVVASLQALLELQKKFDLSPESPSIMGFPWKIHEYLFSTTKFQNSDQISTNEPNSHDKNMNQDEELVTRDVKIFTYCELKCATRDFGNDRFLGEGSYGKVYKGWLDQKTYFPNKHNVGLPIAVNKLHCYKHFDLEMLKEFRHPNLVKLIGYCLEGEQLFLVYEFVSNGNFEDLLCSGGVARLPLATKVKMAVGIARGIVFLHETQLHKGLGKADRCLPRFDVDEPLLERHKILLDEEFTAKLSDYDVTKLVHGCYPPNHHDFDDYYYPGGEPLHPQSNFFGFRVVFTEILTGQRIPNAIELGKIEHSFNYDDKKSLADIAKLCFEICDEVNSESKMVTILEKYEKLLQTRPEEMIVGQHT</sequence>
<dbReference type="GO" id="GO:0005886">
    <property type="term" value="C:plasma membrane"/>
    <property type="evidence" value="ECO:0007669"/>
    <property type="project" value="UniProtKB-SubCell"/>
</dbReference>
<dbReference type="Pfam" id="PF07714">
    <property type="entry name" value="PK_Tyr_Ser-Thr"/>
    <property type="match status" value="1"/>
</dbReference>
<dbReference type="STRING" id="35608.A0A2U1M6E3"/>
<evidence type="ECO:0000259" key="4">
    <source>
        <dbReference type="PROSITE" id="PS50011"/>
    </source>
</evidence>
<dbReference type="PROSITE" id="PS50011">
    <property type="entry name" value="PROTEIN_KINASE_DOM"/>
    <property type="match status" value="1"/>
</dbReference>
<evidence type="ECO:0000313" key="5">
    <source>
        <dbReference type="EMBL" id="PWA56800.1"/>
    </source>
</evidence>
<protein>
    <submittedName>
        <fullName evidence="5">Serine/threonine/dual specificity protein kinase, catalytic domain-containing protein</fullName>
    </submittedName>
</protein>
<dbReference type="SUPFAM" id="SSF48403">
    <property type="entry name" value="Ankyrin repeat"/>
    <property type="match status" value="1"/>
</dbReference>
<gene>
    <name evidence="5" type="ORF">CTI12_AA415540</name>
</gene>
<dbReference type="GO" id="GO:0004672">
    <property type="term" value="F:protein kinase activity"/>
    <property type="evidence" value="ECO:0007669"/>
    <property type="project" value="InterPro"/>
</dbReference>
<dbReference type="Gene3D" id="3.30.200.20">
    <property type="entry name" value="Phosphorylase Kinase, domain 1"/>
    <property type="match status" value="1"/>
</dbReference>
<dbReference type="AlphaFoldDB" id="A0A2U1M6E3"/>
<dbReference type="Gene3D" id="1.10.510.10">
    <property type="entry name" value="Transferase(Phosphotransferase) domain 1"/>
    <property type="match status" value="1"/>
</dbReference>
<accession>A0A2U1M6E3</accession>
<comment type="caution">
    <text evidence="5">The sequence shown here is derived from an EMBL/GenBank/DDBJ whole genome shotgun (WGS) entry which is preliminary data.</text>
</comment>
<dbReference type="InterPro" id="IPR000719">
    <property type="entry name" value="Prot_kinase_dom"/>
</dbReference>
<keyword evidence="2" id="KW-0472">Membrane</keyword>
<evidence type="ECO:0000256" key="3">
    <source>
        <dbReference type="SAM" id="MobiDB-lite"/>
    </source>
</evidence>
<dbReference type="Gene3D" id="1.25.40.20">
    <property type="entry name" value="Ankyrin repeat-containing domain"/>
    <property type="match status" value="1"/>
</dbReference>
<keyword evidence="2" id="KW-1003">Cell membrane</keyword>
<evidence type="ECO:0000256" key="2">
    <source>
        <dbReference type="ARBA" id="ARBA00022475"/>
    </source>
</evidence>
<feature type="domain" description="Protein kinase" evidence="4">
    <location>
        <begin position="202"/>
        <end position="476"/>
    </location>
</feature>
<dbReference type="OrthoDB" id="1690048at2759"/>
<dbReference type="InterPro" id="IPR050823">
    <property type="entry name" value="Plant_Ser_Thr_Prot_Kinase"/>
</dbReference>
<dbReference type="GO" id="GO:0005524">
    <property type="term" value="F:ATP binding"/>
    <property type="evidence" value="ECO:0007669"/>
    <property type="project" value="InterPro"/>
</dbReference>
<organism evidence="5 6">
    <name type="scientific">Artemisia annua</name>
    <name type="common">Sweet wormwood</name>
    <dbReference type="NCBI Taxonomy" id="35608"/>
    <lineage>
        <taxon>Eukaryota</taxon>
        <taxon>Viridiplantae</taxon>
        <taxon>Streptophyta</taxon>
        <taxon>Embryophyta</taxon>
        <taxon>Tracheophyta</taxon>
        <taxon>Spermatophyta</taxon>
        <taxon>Magnoliopsida</taxon>
        <taxon>eudicotyledons</taxon>
        <taxon>Gunneridae</taxon>
        <taxon>Pentapetalae</taxon>
        <taxon>asterids</taxon>
        <taxon>campanulids</taxon>
        <taxon>Asterales</taxon>
        <taxon>Asteraceae</taxon>
        <taxon>Asteroideae</taxon>
        <taxon>Anthemideae</taxon>
        <taxon>Artemisiinae</taxon>
        <taxon>Artemisia</taxon>
    </lineage>
</organism>
<dbReference type="Proteomes" id="UP000245207">
    <property type="component" value="Unassembled WGS sequence"/>
</dbReference>